<dbReference type="InterPro" id="IPR036249">
    <property type="entry name" value="Thioredoxin-like_sf"/>
</dbReference>
<dbReference type="Gene3D" id="1.10.10.1590">
    <property type="entry name" value="NADH-quinone oxidoreductase subunit E"/>
    <property type="match status" value="1"/>
</dbReference>
<keyword evidence="3" id="KW-0479">Metal-binding</keyword>
<dbReference type="GO" id="GO:0051537">
    <property type="term" value="F:2 iron, 2 sulfur cluster binding"/>
    <property type="evidence" value="ECO:0007669"/>
    <property type="project" value="UniProtKB-KW"/>
</dbReference>
<evidence type="ECO:0000256" key="6">
    <source>
        <dbReference type="ARBA" id="ARBA00034078"/>
    </source>
</evidence>
<dbReference type="Proteomes" id="UP000308891">
    <property type="component" value="Unassembled WGS sequence"/>
</dbReference>
<sequence>MTGPLTDEALAALIESHRRQKGALLPLLHAVQAACGYIPETAIAAIAKALRISRAELEGVVSFYADFRRSPPNLHRLRICRAESCRATGSEALWLAAQGAPADIDVEAVYCLGACAASPAAEYDGRLLCRLDPARVARLLQEGKS</sequence>
<dbReference type="OrthoDB" id="9807941at2"/>
<organism evidence="8 9">
    <name type="scientific">Crenobacter intestini</name>
    <dbReference type="NCBI Taxonomy" id="2563443"/>
    <lineage>
        <taxon>Bacteria</taxon>
        <taxon>Pseudomonadati</taxon>
        <taxon>Pseudomonadota</taxon>
        <taxon>Betaproteobacteria</taxon>
        <taxon>Neisseriales</taxon>
        <taxon>Neisseriaceae</taxon>
        <taxon>Crenobacter</taxon>
    </lineage>
</organism>
<dbReference type="EMBL" id="STGJ01000015">
    <property type="protein sequence ID" value="TIC79828.1"/>
    <property type="molecule type" value="Genomic_DNA"/>
</dbReference>
<dbReference type="PANTHER" id="PTHR43342">
    <property type="entry name" value="NADH-QUINONE OXIDOREDUCTASE, E SUBUNIT"/>
    <property type="match status" value="1"/>
</dbReference>
<gene>
    <name evidence="8" type="ORF">E5K04_12955</name>
</gene>
<evidence type="ECO:0000256" key="5">
    <source>
        <dbReference type="ARBA" id="ARBA00023014"/>
    </source>
</evidence>
<evidence type="ECO:0000256" key="4">
    <source>
        <dbReference type="ARBA" id="ARBA00023004"/>
    </source>
</evidence>
<dbReference type="Pfam" id="PF01257">
    <property type="entry name" value="2Fe-2S_thioredx"/>
    <property type="match status" value="1"/>
</dbReference>
<dbReference type="FunFam" id="1.10.10.1590:FF:000001">
    <property type="entry name" value="NADH-quinone oxidoreductase subunit E"/>
    <property type="match status" value="1"/>
</dbReference>
<dbReference type="RefSeq" id="WP_136554786.1">
    <property type="nucleotide sequence ID" value="NZ_STGJ01000015.1"/>
</dbReference>
<evidence type="ECO:0000256" key="1">
    <source>
        <dbReference type="ARBA" id="ARBA00010643"/>
    </source>
</evidence>
<evidence type="ECO:0000313" key="8">
    <source>
        <dbReference type="EMBL" id="TIC79828.1"/>
    </source>
</evidence>
<name>A0A4T0UMF1_9NEIS</name>
<evidence type="ECO:0000256" key="3">
    <source>
        <dbReference type="ARBA" id="ARBA00022723"/>
    </source>
</evidence>
<keyword evidence="2" id="KW-0001">2Fe-2S</keyword>
<evidence type="ECO:0000313" key="9">
    <source>
        <dbReference type="Proteomes" id="UP000308891"/>
    </source>
</evidence>
<proteinExistence type="inferred from homology"/>
<dbReference type="InterPro" id="IPR028431">
    <property type="entry name" value="NADP_DH_HndA-like"/>
</dbReference>
<dbReference type="SUPFAM" id="SSF52833">
    <property type="entry name" value="Thioredoxin-like"/>
    <property type="match status" value="1"/>
</dbReference>
<comment type="cofactor">
    <cofactor evidence="6">
        <name>[2Fe-2S] cluster</name>
        <dbReference type="ChEBI" id="CHEBI:190135"/>
    </cofactor>
</comment>
<dbReference type="InterPro" id="IPR041921">
    <property type="entry name" value="NuoE_N"/>
</dbReference>
<dbReference type="PANTHER" id="PTHR43342:SF2">
    <property type="entry name" value="POTENTIAL NAD-REDUCING HYDROGENASE SUBUNIT"/>
    <property type="match status" value="1"/>
</dbReference>
<evidence type="ECO:0000256" key="7">
    <source>
        <dbReference type="ARBA" id="ARBA00047712"/>
    </source>
</evidence>
<keyword evidence="4" id="KW-0408">Iron</keyword>
<comment type="caution">
    <text evidence="8">The sequence shown here is derived from an EMBL/GenBank/DDBJ whole genome shotgun (WGS) entry which is preliminary data.</text>
</comment>
<dbReference type="Gene3D" id="3.40.30.10">
    <property type="entry name" value="Glutaredoxin"/>
    <property type="match status" value="1"/>
</dbReference>
<keyword evidence="5" id="KW-0411">Iron-sulfur</keyword>
<dbReference type="AlphaFoldDB" id="A0A4T0UMF1"/>
<accession>A0A4T0UMF1</accession>
<reference evidence="8 9" key="1">
    <citation type="submission" date="2019-04" db="EMBL/GenBank/DDBJ databases">
        <title>Crenobacter sp. nov.</title>
        <authorList>
            <person name="Shi S."/>
        </authorList>
    </citation>
    <scope>NUCLEOTIDE SEQUENCE [LARGE SCALE GENOMIC DNA]</scope>
    <source>
        <strain evidence="8 9">GY 70310</strain>
    </source>
</reference>
<dbReference type="GO" id="GO:0046872">
    <property type="term" value="F:metal ion binding"/>
    <property type="evidence" value="ECO:0007669"/>
    <property type="project" value="UniProtKB-KW"/>
</dbReference>
<evidence type="ECO:0000256" key="2">
    <source>
        <dbReference type="ARBA" id="ARBA00022714"/>
    </source>
</evidence>
<comment type="catalytic activity">
    <reaction evidence="7">
        <text>a quinone + NADH + 5 H(+)(in) = a quinol + NAD(+) + 4 H(+)(out)</text>
        <dbReference type="Rhea" id="RHEA:57888"/>
        <dbReference type="ChEBI" id="CHEBI:15378"/>
        <dbReference type="ChEBI" id="CHEBI:24646"/>
        <dbReference type="ChEBI" id="CHEBI:57540"/>
        <dbReference type="ChEBI" id="CHEBI:57945"/>
        <dbReference type="ChEBI" id="CHEBI:132124"/>
    </reaction>
</comment>
<protein>
    <submittedName>
        <fullName evidence="8">NADH-quinone oxidoreductase subunit E</fullName>
    </submittedName>
</protein>
<keyword evidence="9" id="KW-1185">Reference proteome</keyword>
<comment type="similarity">
    <text evidence="1">Belongs to the complex I 24 kDa subunit family.</text>
</comment>